<evidence type="ECO:0000313" key="2">
    <source>
        <dbReference type="EMBL" id="BBC53808.1"/>
    </source>
</evidence>
<feature type="domain" description="LtfC/p132/Gp6 beta-sandwich" evidence="1">
    <location>
        <begin position="362"/>
        <end position="448"/>
    </location>
</feature>
<dbReference type="Proteomes" id="UP000250053">
    <property type="component" value="Segment"/>
</dbReference>
<keyword evidence="3" id="KW-1185">Reference proteome</keyword>
<dbReference type="Pfam" id="PF23926">
    <property type="entry name" value="LtfC"/>
    <property type="match status" value="2"/>
</dbReference>
<name>A0A2Z5XVD3_9CAUD</name>
<proteinExistence type="predicted"/>
<dbReference type="GeneID" id="64871896"/>
<sequence length="451" mass="49874">MAEFGVPLESDTLILTRGRDYTWNFENVDTDGTPTDFPAGELYYELETGGEHNCVQQIEILKADDGEYTLSYEGTPSDPIDYYDAVETPYDLTIDVRSALENIPAIGAGNVKVSRIGLNPVWHLNLTLTGESQNEIQELSVTNLLGWLGEFLGEGRMILSYRENDTEPISFEASAAEIQAALETLPQIGKGNVVVTEPTNGKFQVEYVGLLAARDVDLITVRAYEKNATDFFGGGITGNLLTVYSTRTIQNGRRAVLDGRMMDTLTQKVEEFFSLFSDSMPMSLEFVIDSSTDFTIVCRSNRGYAEVDLVTFDVVFSAAMLQTFLENQVLLEGAVDTVTVDQYWNHRYSVEFINELGNRPHPLLVGDASDLTSDITEVSVVPEVRSSYIARGQSAMTLWNFVIDGSTASLKVESEDVDVIQPRTKWQLVFLPDGEPAGGQPVARGRVLVQE</sequence>
<protein>
    <recommendedName>
        <fullName evidence="1">LtfC/p132/Gp6 beta-sandwich domain-containing protein</fullName>
    </recommendedName>
</protein>
<dbReference type="KEGG" id="vg:64871896"/>
<dbReference type="InterPro" id="IPR055688">
    <property type="entry name" value="LtfC/p132/Gp6_b-sand"/>
</dbReference>
<dbReference type="RefSeq" id="YP_010062235.1">
    <property type="nucleotide sequence ID" value="NC_054792.1"/>
</dbReference>
<dbReference type="EMBL" id="AP018486">
    <property type="protein sequence ID" value="BBC53808.1"/>
    <property type="molecule type" value="Genomic_DNA"/>
</dbReference>
<feature type="domain" description="LtfC/p132/Gp6 beta-sandwich" evidence="1">
    <location>
        <begin position="10"/>
        <end position="99"/>
    </location>
</feature>
<evidence type="ECO:0000313" key="3">
    <source>
        <dbReference type="Proteomes" id="UP000250053"/>
    </source>
</evidence>
<organism evidence="2 3">
    <name type="scientific">Mycobacterium phage PP</name>
    <dbReference type="NCBI Taxonomy" id="2077134"/>
    <lineage>
        <taxon>Viruses</taxon>
        <taxon>Duplodnaviria</taxon>
        <taxon>Heunggongvirae</taxon>
        <taxon>Uroviricota</taxon>
        <taxon>Caudoviricetes</taxon>
        <taxon>Sagamiharavirus</taxon>
        <taxon>Sagamiharavirus PP</taxon>
    </lineage>
</organism>
<reference evidence="2 3" key="1">
    <citation type="submission" date="2018-01" db="EMBL/GenBank/DDBJ databases">
        <title>Genome sequence of Mycobacterium phage PP.</title>
        <authorList>
            <person name="Uchiyama J."/>
            <person name="Matsuzaki S."/>
        </authorList>
    </citation>
    <scope>NUCLEOTIDE SEQUENCE [LARGE SCALE GENOMIC DNA]</scope>
</reference>
<accession>A0A2Z5XVD3</accession>
<evidence type="ECO:0000259" key="1">
    <source>
        <dbReference type="Pfam" id="PF23926"/>
    </source>
</evidence>